<accession>A0A0F5JV82</accession>
<dbReference type="InterPro" id="IPR011604">
    <property type="entry name" value="PDDEXK-like_dom_sf"/>
</dbReference>
<dbReference type="Pfam" id="PF09588">
    <property type="entry name" value="YqaJ"/>
    <property type="match status" value="1"/>
</dbReference>
<dbReference type="PANTHER" id="PTHR46609:SF6">
    <property type="entry name" value="EXONUCLEASE, PHAGE-TYPE_RECB, C-TERMINAL DOMAIN-CONTAINING PROTEIN-RELATED"/>
    <property type="match status" value="1"/>
</dbReference>
<comment type="caution">
    <text evidence="2">The sequence shown here is derived from an EMBL/GenBank/DDBJ whole genome shotgun (WGS) entry which is preliminary data.</text>
</comment>
<dbReference type="InterPro" id="IPR019080">
    <property type="entry name" value="YqaJ_viral_recombinase"/>
</dbReference>
<dbReference type="PATRIC" id="fig|28092.6.peg.5303"/>
<dbReference type="InterPro" id="IPR011335">
    <property type="entry name" value="Restrct_endonuc-II-like"/>
</dbReference>
<sequence length="255" mass="28470">MKIIECDQGSPEWHQARAGCITASMFKVAREKVGLLDDKQSAYVEAIKAGKTEAEAMKIAGYKTKPSAASVQRAIAGEPVGYPSDKALNYAFRLAVERISGVPLDEGFETYAMRRGHELEPTARMEHEIATGLFVKRAGFVITDDGLFGASADGLIDDDGGSEYKCLISPETIRTVILNKDISEYIDQIQGCMWITNRKWWHFALYCPALESVGKQLYWRRVERDEEYIAALEQDLIAFEKIVTGYQSELLKQAA</sequence>
<feature type="domain" description="YqaJ viral recombinase" evidence="1">
    <location>
        <begin position="12"/>
        <end position="198"/>
    </location>
</feature>
<dbReference type="RefSeq" id="WP_046154045.1">
    <property type="nucleotide sequence ID" value="NZ_CADFGU010000001.1"/>
</dbReference>
<gene>
    <name evidence="2" type="ORF">WM40_22535</name>
</gene>
<dbReference type="OrthoDB" id="1245848at2"/>
<evidence type="ECO:0000313" key="2">
    <source>
        <dbReference type="EMBL" id="KKB61524.1"/>
    </source>
</evidence>
<evidence type="ECO:0000313" key="3">
    <source>
        <dbReference type="Proteomes" id="UP000033618"/>
    </source>
</evidence>
<organism evidence="2 3">
    <name type="scientific">Robbsia andropogonis</name>
    <dbReference type="NCBI Taxonomy" id="28092"/>
    <lineage>
        <taxon>Bacteria</taxon>
        <taxon>Pseudomonadati</taxon>
        <taxon>Pseudomonadota</taxon>
        <taxon>Betaproteobacteria</taxon>
        <taxon>Burkholderiales</taxon>
        <taxon>Burkholderiaceae</taxon>
        <taxon>Robbsia</taxon>
    </lineage>
</organism>
<proteinExistence type="predicted"/>
<dbReference type="EMBL" id="LAQU01000039">
    <property type="protein sequence ID" value="KKB61524.1"/>
    <property type="molecule type" value="Genomic_DNA"/>
</dbReference>
<dbReference type="STRING" id="28092.WM40_22535"/>
<dbReference type="PANTHER" id="PTHR46609">
    <property type="entry name" value="EXONUCLEASE, PHAGE-TYPE/RECB, C-TERMINAL DOMAIN-CONTAINING PROTEIN"/>
    <property type="match status" value="1"/>
</dbReference>
<reference evidence="2 3" key="1">
    <citation type="submission" date="2015-03" db="EMBL/GenBank/DDBJ databases">
        <title>Draft Genome Sequence of Burkholderia andropogonis type strain ICMP2807, isolated from Sorghum bicolor.</title>
        <authorList>
            <person name="Lopes-Santos L."/>
            <person name="Castro D.B."/>
            <person name="Ottoboni L.M."/>
            <person name="Park D."/>
            <person name="Weirc B.S."/>
            <person name="Destefano S.A."/>
        </authorList>
    </citation>
    <scope>NUCLEOTIDE SEQUENCE [LARGE SCALE GENOMIC DNA]</scope>
    <source>
        <strain evidence="2 3">ICMP2807</strain>
    </source>
</reference>
<dbReference type="SUPFAM" id="SSF52980">
    <property type="entry name" value="Restriction endonuclease-like"/>
    <property type="match status" value="2"/>
</dbReference>
<keyword evidence="3" id="KW-1185">Reference proteome</keyword>
<dbReference type="Gene3D" id="3.90.320.10">
    <property type="match status" value="1"/>
</dbReference>
<name>A0A0F5JV82_9BURK</name>
<dbReference type="Proteomes" id="UP000033618">
    <property type="component" value="Unassembled WGS sequence"/>
</dbReference>
<dbReference type="CDD" id="cd22343">
    <property type="entry name" value="PDDEXK_lambda_exonuclease-like"/>
    <property type="match status" value="1"/>
</dbReference>
<evidence type="ECO:0000259" key="1">
    <source>
        <dbReference type="Pfam" id="PF09588"/>
    </source>
</evidence>
<protein>
    <submittedName>
        <fullName evidence="2">Recombinase</fullName>
    </submittedName>
</protein>
<dbReference type="AlphaFoldDB" id="A0A0F5JV82"/>
<dbReference type="InterPro" id="IPR051703">
    <property type="entry name" value="NF-kappa-B_Signaling_Reg"/>
</dbReference>